<dbReference type="HAMAP" id="MF_00440">
    <property type="entry name" value="NrdR"/>
    <property type="match status" value="1"/>
</dbReference>
<dbReference type="PANTHER" id="PTHR30455:SF2">
    <property type="entry name" value="TRANSCRIPTIONAL REPRESSOR NRDR"/>
    <property type="match status" value="1"/>
</dbReference>
<evidence type="ECO:0000256" key="6">
    <source>
        <dbReference type="ARBA" id="ARBA00023163"/>
    </source>
</evidence>
<keyword evidence="3 7" id="KW-0067">ATP-binding</keyword>
<keyword evidence="7" id="KW-0479">Metal-binding</keyword>
<reference evidence="10 11" key="1">
    <citation type="submission" date="2015-10" db="EMBL/GenBank/DDBJ databases">
        <title>Metagenome-Assembled Genomes uncover a global brackish microbiome.</title>
        <authorList>
            <person name="Hugerth L.W."/>
            <person name="Larsson J."/>
            <person name="Alneberg J."/>
            <person name="Lindh M.V."/>
            <person name="Legrand C."/>
            <person name="Pinhassi J."/>
            <person name="Andersson A.F."/>
        </authorList>
    </citation>
    <scope>NUCLEOTIDE SEQUENCE [LARGE SCALE GENOMIC DNA]</scope>
    <source>
        <strain evidence="10">BACL15 MAG-120823-bin78</strain>
    </source>
</reference>
<dbReference type="InterPro" id="IPR003796">
    <property type="entry name" value="RNR_NrdR-like"/>
</dbReference>
<dbReference type="InterPro" id="IPR005144">
    <property type="entry name" value="ATP-cone_dom"/>
</dbReference>
<evidence type="ECO:0000256" key="7">
    <source>
        <dbReference type="HAMAP-Rule" id="MF_00440"/>
    </source>
</evidence>
<evidence type="ECO:0000259" key="9">
    <source>
        <dbReference type="PROSITE" id="PS51161"/>
    </source>
</evidence>
<keyword evidence="6 7" id="KW-0804">Transcription</keyword>
<dbReference type="InterPro" id="IPR055173">
    <property type="entry name" value="NrdR-like_N"/>
</dbReference>
<organism evidence="10 11">
    <name type="scientific">Actinobacteria bacterium BACL15 MAG-120823-bin78</name>
    <dbReference type="NCBI Taxonomy" id="1655563"/>
    <lineage>
        <taxon>Bacteria</taxon>
        <taxon>Bacillati</taxon>
        <taxon>Actinomycetota</taxon>
        <taxon>Actinomycetes</taxon>
        <taxon>Actinomycetes incertae sedis</taxon>
        <taxon>ac1 cluster</taxon>
    </lineage>
</organism>
<proteinExistence type="inferred from homology"/>
<accession>A0A0R2PEC8</accession>
<comment type="similarity">
    <text evidence="7">Belongs to the NrdR family.</text>
</comment>
<dbReference type="GO" id="GO:0003677">
    <property type="term" value="F:DNA binding"/>
    <property type="evidence" value="ECO:0007669"/>
    <property type="project" value="UniProtKB-KW"/>
</dbReference>
<keyword evidence="5 7" id="KW-0238">DNA-binding</keyword>
<feature type="domain" description="ATP-cone" evidence="9">
    <location>
        <begin position="46"/>
        <end position="136"/>
    </location>
</feature>
<comment type="cofactor">
    <cofactor evidence="7">
        <name>Zn(2+)</name>
        <dbReference type="ChEBI" id="CHEBI:29105"/>
    </cofactor>
    <text evidence="7">Binds 1 zinc ion.</text>
</comment>
<keyword evidence="7" id="KW-0862">Zinc</keyword>
<dbReference type="PANTHER" id="PTHR30455">
    <property type="entry name" value="TRANSCRIPTIONAL REPRESSOR NRDR"/>
    <property type="match status" value="1"/>
</dbReference>
<evidence type="ECO:0000256" key="2">
    <source>
        <dbReference type="ARBA" id="ARBA00022741"/>
    </source>
</evidence>
<sequence>MNCPFCRNEDSRVVDSRPVEDGTAIRRRRECPQCGQRFSTQELSLLNIIKRSGATEPFSREKVLVGVRKACQGRPVNEDDLVLLAQRVEETLRRTGQAEIEAQEVGMAILAPLRELDEVAYLRYASVYRNFASLEDFEGEIALLRALPSGNSPIASDSHSNKNSTEQSTNTSHKINS</sequence>
<dbReference type="EMBL" id="LIAN01000322">
    <property type="protein sequence ID" value="KRO35362.1"/>
    <property type="molecule type" value="Genomic_DNA"/>
</dbReference>
<dbReference type="GO" id="GO:0008270">
    <property type="term" value="F:zinc ion binding"/>
    <property type="evidence" value="ECO:0007669"/>
    <property type="project" value="UniProtKB-UniRule"/>
</dbReference>
<evidence type="ECO:0000256" key="8">
    <source>
        <dbReference type="SAM" id="MobiDB-lite"/>
    </source>
</evidence>
<protein>
    <recommendedName>
        <fullName evidence="7">Transcriptional repressor NrdR</fullName>
    </recommendedName>
</protein>
<keyword evidence="1 7" id="KW-0678">Repressor</keyword>
<gene>
    <name evidence="7" type="primary">nrdR</name>
    <name evidence="10" type="ORF">ABR55_01040</name>
</gene>
<evidence type="ECO:0000256" key="1">
    <source>
        <dbReference type="ARBA" id="ARBA00022491"/>
    </source>
</evidence>
<evidence type="ECO:0000313" key="10">
    <source>
        <dbReference type="EMBL" id="KRO35362.1"/>
    </source>
</evidence>
<dbReference type="Pfam" id="PF22811">
    <property type="entry name" value="Zn_ribbon_NrdR"/>
    <property type="match status" value="1"/>
</dbReference>
<evidence type="ECO:0000256" key="3">
    <source>
        <dbReference type="ARBA" id="ARBA00022840"/>
    </source>
</evidence>
<evidence type="ECO:0000313" key="11">
    <source>
        <dbReference type="Proteomes" id="UP000052955"/>
    </source>
</evidence>
<dbReference type="AlphaFoldDB" id="A0A0R2PEC8"/>
<evidence type="ECO:0000256" key="5">
    <source>
        <dbReference type="ARBA" id="ARBA00023125"/>
    </source>
</evidence>
<dbReference type="Proteomes" id="UP000052955">
    <property type="component" value="Unassembled WGS sequence"/>
</dbReference>
<dbReference type="GO" id="GO:0045892">
    <property type="term" value="P:negative regulation of DNA-templated transcription"/>
    <property type="evidence" value="ECO:0007669"/>
    <property type="project" value="UniProtKB-UniRule"/>
</dbReference>
<comment type="caution">
    <text evidence="10">The sequence shown here is derived from an EMBL/GenBank/DDBJ whole genome shotgun (WGS) entry which is preliminary data.</text>
</comment>
<comment type="function">
    <text evidence="7">Negatively regulates transcription of bacterial ribonucleotide reductase nrd genes and operons by binding to NrdR-boxes.</text>
</comment>
<keyword evidence="2 7" id="KW-0547">Nucleotide-binding</keyword>
<dbReference type="GO" id="GO:0005524">
    <property type="term" value="F:ATP binding"/>
    <property type="evidence" value="ECO:0007669"/>
    <property type="project" value="UniProtKB-UniRule"/>
</dbReference>
<dbReference type="PROSITE" id="PS51161">
    <property type="entry name" value="ATP_CONE"/>
    <property type="match status" value="1"/>
</dbReference>
<dbReference type="Pfam" id="PF03477">
    <property type="entry name" value="ATP-cone"/>
    <property type="match status" value="1"/>
</dbReference>
<keyword evidence="7" id="KW-0863">Zinc-finger</keyword>
<dbReference type="NCBIfam" id="TIGR00244">
    <property type="entry name" value="transcriptional regulator NrdR"/>
    <property type="match status" value="1"/>
</dbReference>
<feature type="region of interest" description="Disordered" evidence="8">
    <location>
        <begin position="153"/>
        <end position="177"/>
    </location>
</feature>
<name>A0A0R2PEC8_9ACTN</name>
<keyword evidence="4 7" id="KW-0805">Transcription regulation</keyword>
<feature type="zinc finger region" evidence="7">
    <location>
        <begin position="3"/>
        <end position="34"/>
    </location>
</feature>
<evidence type="ECO:0000256" key="4">
    <source>
        <dbReference type="ARBA" id="ARBA00023015"/>
    </source>
</evidence>